<dbReference type="Proteomes" id="UP001281614">
    <property type="component" value="Unassembled WGS sequence"/>
</dbReference>
<organism evidence="2 3">
    <name type="scientific">Colletotrichum kahawae</name>
    <name type="common">Coffee berry disease fungus</name>
    <dbReference type="NCBI Taxonomy" id="34407"/>
    <lineage>
        <taxon>Eukaryota</taxon>
        <taxon>Fungi</taxon>
        <taxon>Dikarya</taxon>
        <taxon>Ascomycota</taxon>
        <taxon>Pezizomycotina</taxon>
        <taxon>Sordariomycetes</taxon>
        <taxon>Hypocreomycetidae</taxon>
        <taxon>Glomerellales</taxon>
        <taxon>Glomerellaceae</taxon>
        <taxon>Colletotrichum</taxon>
        <taxon>Colletotrichum gloeosporioides species complex</taxon>
    </lineage>
</organism>
<protein>
    <submittedName>
        <fullName evidence="2">Uncharacterized protein</fullName>
    </submittedName>
</protein>
<accession>A0AAE0D9H2</accession>
<reference evidence="2" key="1">
    <citation type="submission" date="2023-02" db="EMBL/GenBank/DDBJ databases">
        <title>Colletotrichum kahawae CIFC_Que2 genome sequencing and assembly.</title>
        <authorList>
            <person name="Baroncelli R."/>
        </authorList>
    </citation>
    <scope>NUCLEOTIDE SEQUENCE</scope>
    <source>
        <strain evidence="2">CIFC_Que2</strain>
    </source>
</reference>
<gene>
    <name evidence="2" type="ORF">CKAH01_13796</name>
</gene>
<comment type="caution">
    <text evidence="2">The sequence shown here is derived from an EMBL/GenBank/DDBJ whole genome shotgun (WGS) entry which is preliminary data.</text>
</comment>
<dbReference type="EMBL" id="VYYT01000063">
    <property type="protein sequence ID" value="KAK2772794.1"/>
    <property type="molecule type" value="Genomic_DNA"/>
</dbReference>
<evidence type="ECO:0000313" key="2">
    <source>
        <dbReference type="EMBL" id="KAK2772794.1"/>
    </source>
</evidence>
<sequence length="350" mass="38688">MSSPSALFSDEEEDQWEDASIKLQRDKEIDRLRRKLVTDLDNVDVTSRQLRQVWDMLHDQWWIAASRIHRQGVHHSRRHHILDFPAFIVETFGPDRIITHMRAIFGADFTAAKAKAEGPARMRNAVNALDLSDPILLFLYLSPAICCSTNSPRLISGLKKSKTHSPVEMDDILRVIRETMIARHLLQPSSESSAPVPTISDISEAVDRLRKSAAPRSPKPSRKRAAAADDDDDEANSGSRRSSKRARLSLAEEDLPEDGRTAYDEEFSGLEPSFLSRVINSIQEDYSVAAAAAPEEPQEEDAEVSAAAADDLLQRQLVACAFLVNSGVPKPVRSSTAASALESTIAAART</sequence>
<proteinExistence type="predicted"/>
<name>A0AAE0D9H2_COLKA</name>
<keyword evidence="3" id="KW-1185">Reference proteome</keyword>
<evidence type="ECO:0000256" key="1">
    <source>
        <dbReference type="SAM" id="MobiDB-lite"/>
    </source>
</evidence>
<feature type="region of interest" description="Disordered" evidence="1">
    <location>
        <begin position="208"/>
        <end position="260"/>
    </location>
</feature>
<dbReference type="AlphaFoldDB" id="A0AAE0D9H2"/>
<evidence type="ECO:0000313" key="3">
    <source>
        <dbReference type="Proteomes" id="UP001281614"/>
    </source>
</evidence>